<evidence type="ECO:0008006" key="4">
    <source>
        <dbReference type="Google" id="ProtNLM"/>
    </source>
</evidence>
<dbReference type="Proteomes" id="UP000605086">
    <property type="component" value="Unassembled WGS sequence"/>
</dbReference>
<accession>A0ABX2KBT8</accession>
<name>A0ABX2KBT8_9PROT</name>
<feature type="region of interest" description="Disordered" evidence="1">
    <location>
        <begin position="74"/>
        <end position="103"/>
    </location>
</feature>
<gene>
    <name evidence="2" type="ORF">GBZ48_13285</name>
</gene>
<organism evidence="2 3">
    <name type="scientific">Azospirillum melinis</name>
    <dbReference type="NCBI Taxonomy" id="328839"/>
    <lineage>
        <taxon>Bacteria</taxon>
        <taxon>Pseudomonadati</taxon>
        <taxon>Pseudomonadota</taxon>
        <taxon>Alphaproteobacteria</taxon>
        <taxon>Rhodospirillales</taxon>
        <taxon>Azospirillaceae</taxon>
        <taxon>Azospirillum</taxon>
    </lineage>
</organism>
<evidence type="ECO:0000256" key="1">
    <source>
        <dbReference type="SAM" id="MobiDB-lite"/>
    </source>
</evidence>
<sequence>MTSPGGRRTSGPHPRRTAQAIGEVVGTIDSVNEVTVGIAGAIEQQAIAAQSIIGQVQATAEEACGLAAAVERGHAVTDGSGTPAGARERRLDVVRQSASPTAE</sequence>
<proteinExistence type="predicted"/>
<keyword evidence="3" id="KW-1185">Reference proteome</keyword>
<dbReference type="EMBL" id="WHOS01000014">
    <property type="protein sequence ID" value="NUB00261.1"/>
    <property type="molecule type" value="Genomic_DNA"/>
</dbReference>
<protein>
    <recommendedName>
        <fullName evidence="4">Methyl-accepting chemotaxis protein</fullName>
    </recommendedName>
</protein>
<reference evidence="2 3" key="1">
    <citation type="submission" date="2019-10" db="EMBL/GenBank/DDBJ databases">
        <title>Genome sequence of Azospirillum melinis.</title>
        <authorList>
            <person name="Ambrosini A."/>
            <person name="Sant'Anna F.H."/>
            <person name="Cassan F.D."/>
            <person name="Souza E.M."/>
            <person name="Passaglia L.M.P."/>
        </authorList>
    </citation>
    <scope>NUCLEOTIDE SEQUENCE [LARGE SCALE GENOMIC DNA]</scope>
    <source>
        <strain evidence="2 3">TMCY0552</strain>
    </source>
</reference>
<dbReference type="RefSeq" id="WP_174471497.1">
    <property type="nucleotide sequence ID" value="NZ_JAGINN010000005.1"/>
</dbReference>
<evidence type="ECO:0000313" key="3">
    <source>
        <dbReference type="Proteomes" id="UP000605086"/>
    </source>
</evidence>
<evidence type="ECO:0000313" key="2">
    <source>
        <dbReference type="EMBL" id="NUB00261.1"/>
    </source>
</evidence>
<comment type="caution">
    <text evidence="2">The sequence shown here is derived from an EMBL/GenBank/DDBJ whole genome shotgun (WGS) entry which is preliminary data.</text>
</comment>
<dbReference type="SUPFAM" id="SSF58104">
    <property type="entry name" value="Methyl-accepting chemotaxis protein (MCP) signaling domain"/>
    <property type="match status" value="1"/>
</dbReference>